<evidence type="ECO:0000313" key="5">
    <source>
        <dbReference type="Proteomes" id="UP000257004"/>
    </source>
</evidence>
<sequence length="166" mass="16955">MKSLLNFSVIVCLFFIGVSCSSNNDDNPTPPKPVIVTFNATLSGASEVPANASTATGTATLSYNKTTKIFTLNVNYSGLTPTMGHIHKGAAGTNGAIIFPFTDIASPISYTSPVLTAAQETDLLANNYYVNLHTEAFTAGEIRGQLITENPGGSDGGGGGGGGGGY</sequence>
<dbReference type="InterPro" id="IPR010895">
    <property type="entry name" value="CHRD"/>
</dbReference>
<evidence type="ECO:0000256" key="2">
    <source>
        <dbReference type="SAM" id="SignalP"/>
    </source>
</evidence>
<name>A0A3D9FQG5_9FLAO</name>
<feature type="signal peptide" evidence="2">
    <location>
        <begin position="1"/>
        <end position="24"/>
    </location>
</feature>
<organism evidence="4 5">
    <name type="scientific">Flavobacterium cutihirudinis</name>
    <dbReference type="NCBI Taxonomy" id="1265740"/>
    <lineage>
        <taxon>Bacteria</taxon>
        <taxon>Pseudomonadati</taxon>
        <taxon>Bacteroidota</taxon>
        <taxon>Flavobacteriia</taxon>
        <taxon>Flavobacteriales</taxon>
        <taxon>Flavobacteriaceae</taxon>
        <taxon>Flavobacterium</taxon>
    </lineage>
</organism>
<dbReference type="EMBL" id="QRDQ01000010">
    <property type="protein sequence ID" value="RED22709.1"/>
    <property type="molecule type" value="Genomic_DNA"/>
</dbReference>
<protein>
    <submittedName>
        <fullName evidence="4">CHRD domain-containing protein</fullName>
    </submittedName>
</protein>
<reference evidence="4 5" key="1">
    <citation type="submission" date="2018-07" db="EMBL/GenBank/DDBJ databases">
        <title>Genomic Encyclopedia of Archaeal and Bacterial Type Strains, Phase II (KMG-II): from individual species to whole genera.</title>
        <authorList>
            <person name="Goeker M."/>
        </authorList>
    </citation>
    <scope>NUCLEOTIDE SEQUENCE [LARGE SCALE GENOMIC DNA]</scope>
    <source>
        <strain evidence="4 5">DSM 25795</strain>
    </source>
</reference>
<evidence type="ECO:0000256" key="1">
    <source>
        <dbReference type="SAM" id="MobiDB-lite"/>
    </source>
</evidence>
<feature type="compositionally biased region" description="Gly residues" evidence="1">
    <location>
        <begin position="153"/>
        <end position="166"/>
    </location>
</feature>
<dbReference type="Pfam" id="PF07452">
    <property type="entry name" value="CHRD"/>
    <property type="match status" value="1"/>
</dbReference>
<proteinExistence type="predicted"/>
<dbReference type="OrthoDB" id="571052at2"/>
<keyword evidence="5" id="KW-1185">Reference proteome</keyword>
<feature type="region of interest" description="Disordered" evidence="1">
    <location>
        <begin position="147"/>
        <end position="166"/>
    </location>
</feature>
<dbReference type="PROSITE" id="PS50933">
    <property type="entry name" value="CHRD"/>
    <property type="match status" value="1"/>
</dbReference>
<dbReference type="Proteomes" id="UP000257004">
    <property type="component" value="Unassembled WGS sequence"/>
</dbReference>
<evidence type="ECO:0000313" key="4">
    <source>
        <dbReference type="EMBL" id="RED22709.1"/>
    </source>
</evidence>
<dbReference type="SMART" id="SM00754">
    <property type="entry name" value="CHRD"/>
    <property type="match status" value="1"/>
</dbReference>
<dbReference type="AlphaFoldDB" id="A0A3D9FQG5"/>
<accession>A0A3D9FQG5</accession>
<gene>
    <name evidence="4" type="ORF">BD847_3339</name>
</gene>
<comment type="caution">
    <text evidence="4">The sequence shown here is derived from an EMBL/GenBank/DDBJ whole genome shotgun (WGS) entry which is preliminary data.</text>
</comment>
<feature type="domain" description="CHRD" evidence="3">
    <location>
        <begin position="34"/>
        <end position="151"/>
    </location>
</feature>
<feature type="chain" id="PRO_5017835179" evidence="2">
    <location>
        <begin position="25"/>
        <end position="166"/>
    </location>
</feature>
<evidence type="ECO:0000259" key="3">
    <source>
        <dbReference type="PROSITE" id="PS50933"/>
    </source>
</evidence>
<dbReference type="PROSITE" id="PS51257">
    <property type="entry name" value="PROKAR_LIPOPROTEIN"/>
    <property type="match status" value="1"/>
</dbReference>
<dbReference type="RefSeq" id="WP_115889316.1">
    <property type="nucleotide sequence ID" value="NZ_QRDQ01000010.1"/>
</dbReference>
<keyword evidence="2" id="KW-0732">Signal</keyword>